<evidence type="ECO:0000256" key="1">
    <source>
        <dbReference type="SAM" id="MobiDB-lite"/>
    </source>
</evidence>
<dbReference type="AlphaFoldDB" id="A0A0P1KNF9"/>
<feature type="region of interest" description="Disordered" evidence="1">
    <location>
        <begin position="152"/>
        <end position="175"/>
    </location>
</feature>
<name>A0A0P1KNF9_9SACH</name>
<sequence length="640" mass="72344">MDVNQVLSEFEQNLFLPRELISCEEEPERYRFTVKYGIVADALVLNCGCIISQALYEKLKRDYQNKACCPVCQKLPLSSIGPVKPLRTLYGQLQYFKREQAELVEAAPTQDTKSESQQQNLISLFHSVASEVGDYNEFETAEVHSLDNVSNTRTMPIQDSSSTSVPIATTESPPSVQLSQLDEKKEFYFAKCFPMYRKRTQYNTHSRFLRTKSRQFINTAISPDCTKFALITEHKWEVYQILRCSKRDGQNKEKDLAKKLGKYTQPKKDRLENAEYVKLLCCGKVSGEYGPSFDEMSLPVNLDSLVPLSGQQRASSHSSIEDHSNAWEHLYCKLSNELLVISGSKGYFRVFDLNNGGLPLYTYASSFPIRCIEIDPKSTTIACGITGSDRVSGAEQALILFHQIEKDIITQTSVNSEVVHYKFSPPITTTLPYRDPINTLQFSPDSAYISCSTALESRFLVISLRRIHEPRLVMKSLRSIDTSLESEGITDTKMFPGNSNLMCVTSVAFNAPPIVINTKIQTINGMQSVAQPTMLLRLDELGSKIHKCEISPRNDSIAFLDRNGTVYIMYAPTLLDNEKRRIVSVEVASNAYRMREAASLRFSADGHKLFILDRKGIIYVEDFAYGLPQDEEVTKCKQIN</sequence>
<dbReference type="InterPro" id="IPR015943">
    <property type="entry name" value="WD40/YVTN_repeat-like_dom_sf"/>
</dbReference>
<protein>
    <submittedName>
        <fullName evidence="2">LAQU0S02e05182g1_1</fullName>
    </submittedName>
</protein>
<reference evidence="3" key="1">
    <citation type="submission" date="2015-10" db="EMBL/GenBank/DDBJ databases">
        <authorList>
            <person name="Devillers H."/>
        </authorList>
    </citation>
    <scope>NUCLEOTIDE SEQUENCE [LARGE SCALE GENOMIC DNA]</scope>
</reference>
<proteinExistence type="predicted"/>
<dbReference type="OrthoDB" id="5324744at2759"/>
<keyword evidence="3" id="KW-1185">Reference proteome</keyword>
<organism evidence="2 3">
    <name type="scientific">Lachancea quebecensis</name>
    <dbReference type="NCBI Taxonomy" id="1654605"/>
    <lineage>
        <taxon>Eukaryota</taxon>
        <taxon>Fungi</taxon>
        <taxon>Dikarya</taxon>
        <taxon>Ascomycota</taxon>
        <taxon>Saccharomycotina</taxon>
        <taxon>Saccharomycetes</taxon>
        <taxon>Saccharomycetales</taxon>
        <taxon>Saccharomycetaceae</taxon>
        <taxon>Lachancea</taxon>
    </lineage>
</organism>
<dbReference type="Proteomes" id="UP000236544">
    <property type="component" value="Unassembled WGS sequence"/>
</dbReference>
<dbReference type="EMBL" id="LN890542">
    <property type="protein sequence ID" value="CUS21069.1"/>
    <property type="molecule type" value="Genomic_DNA"/>
</dbReference>
<dbReference type="InterPro" id="IPR036322">
    <property type="entry name" value="WD40_repeat_dom_sf"/>
</dbReference>
<dbReference type="SUPFAM" id="SSF50978">
    <property type="entry name" value="WD40 repeat-like"/>
    <property type="match status" value="1"/>
</dbReference>
<evidence type="ECO:0000313" key="2">
    <source>
        <dbReference type="EMBL" id="CUS21069.1"/>
    </source>
</evidence>
<dbReference type="Gene3D" id="2.130.10.10">
    <property type="entry name" value="YVTN repeat-like/Quinoprotein amine dehydrogenase"/>
    <property type="match status" value="1"/>
</dbReference>
<accession>A0A0P1KNF9</accession>
<evidence type="ECO:0000313" key="3">
    <source>
        <dbReference type="Proteomes" id="UP000236544"/>
    </source>
</evidence>
<gene>
    <name evidence="2" type="ORF">LAQU0_S02e05182g</name>
</gene>